<dbReference type="EMBL" id="MGHF01000043">
    <property type="protein sequence ID" value="OGM61318.1"/>
    <property type="molecule type" value="Genomic_DNA"/>
</dbReference>
<accession>A0A1F8BD97</accession>
<sequence>MSGEPMGVVEPLTERKMDQMKRQLADTREAWVSAENDLPGVRVVRASAPFYNEVVGVHKRDHLLRAKPNATDNQMGNFSVYVPFEQDGRVEMGQGVTVLNPRYLRATYRAGTDRNGLWGVQKYHYILGEQAKRPMPDWETGEMRDRVMVGDLGQELYAGVPIAERDFKDLMPAQISPKVALL</sequence>
<dbReference type="AlphaFoldDB" id="A0A1F8BD97"/>
<gene>
    <name evidence="1" type="ORF">A2961_02195</name>
</gene>
<name>A0A1F8BD97_9BACT</name>
<protein>
    <submittedName>
        <fullName evidence="1">Uncharacterized protein</fullName>
    </submittedName>
</protein>
<organism evidence="1 2">
    <name type="scientific">Candidatus Woesebacteria bacterium RIFCSPLOWO2_01_FULL_39_21</name>
    <dbReference type="NCBI Taxonomy" id="1802519"/>
    <lineage>
        <taxon>Bacteria</taxon>
        <taxon>Candidatus Woeseibacteriota</taxon>
    </lineage>
</organism>
<reference evidence="1 2" key="1">
    <citation type="journal article" date="2016" name="Nat. Commun.">
        <title>Thousands of microbial genomes shed light on interconnected biogeochemical processes in an aquifer system.</title>
        <authorList>
            <person name="Anantharaman K."/>
            <person name="Brown C.T."/>
            <person name="Hug L.A."/>
            <person name="Sharon I."/>
            <person name="Castelle C.J."/>
            <person name="Probst A.J."/>
            <person name="Thomas B.C."/>
            <person name="Singh A."/>
            <person name="Wilkins M.J."/>
            <person name="Karaoz U."/>
            <person name="Brodie E.L."/>
            <person name="Williams K.H."/>
            <person name="Hubbard S.S."/>
            <person name="Banfield J.F."/>
        </authorList>
    </citation>
    <scope>NUCLEOTIDE SEQUENCE [LARGE SCALE GENOMIC DNA]</scope>
</reference>
<comment type="caution">
    <text evidence="1">The sequence shown here is derived from an EMBL/GenBank/DDBJ whole genome shotgun (WGS) entry which is preliminary data.</text>
</comment>
<proteinExistence type="predicted"/>
<evidence type="ECO:0000313" key="2">
    <source>
        <dbReference type="Proteomes" id="UP000177082"/>
    </source>
</evidence>
<dbReference type="STRING" id="1802519.A2961_02195"/>
<evidence type="ECO:0000313" key="1">
    <source>
        <dbReference type="EMBL" id="OGM61318.1"/>
    </source>
</evidence>
<dbReference type="Proteomes" id="UP000177082">
    <property type="component" value="Unassembled WGS sequence"/>
</dbReference>